<protein>
    <submittedName>
        <fullName evidence="1">Uncharacterized protein</fullName>
    </submittedName>
</protein>
<reference evidence="1 2" key="1">
    <citation type="submission" date="2024-09" db="EMBL/GenBank/DDBJ databases">
        <title>Floridaenema gen nov. (Aerosakkonemataceae, Aerosakkonematales ord. nov., Cyanobacteria) from benthic tropical and subtropical fresh waters, with the description of four new species.</title>
        <authorList>
            <person name="Moretto J.A."/>
            <person name="Berthold D.E."/>
            <person name="Lefler F.W."/>
            <person name="Huang I.-S."/>
            <person name="Laughinghouse H. IV."/>
        </authorList>
    </citation>
    <scope>NUCLEOTIDE SEQUENCE [LARGE SCALE GENOMIC DNA]</scope>
    <source>
        <strain evidence="1 2">BLCC-F154</strain>
    </source>
</reference>
<evidence type="ECO:0000313" key="2">
    <source>
        <dbReference type="Proteomes" id="UP001576776"/>
    </source>
</evidence>
<name>A0ABV4YGH4_9CYAN</name>
<proteinExistence type="predicted"/>
<dbReference type="Proteomes" id="UP001576776">
    <property type="component" value="Unassembled WGS sequence"/>
</dbReference>
<comment type="caution">
    <text evidence="1">The sequence shown here is derived from an EMBL/GenBank/DDBJ whole genome shotgun (WGS) entry which is preliminary data.</text>
</comment>
<dbReference type="RefSeq" id="WP_413259427.1">
    <property type="nucleotide sequence ID" value="NZ_JBHFNS010000079.1"/>
</dbReference>
<dbReference type="EMBL" id="JBHFNS010000079">
    <property type="protein sequence ID" value="MFB2937941.1"/>
    <property type="molecule type" value="Genomic_DNA"/>
</dbReference>
<keyword evidence="2" id="KW-1185">Reference proteome</keyword>
<accession>A0ABV4YGH4</accession>
<sequence>MLSHDPDQVQIADWKFVETWIDPTLEIPYLLMLVGDIAGNYKVYDPKENYKVIYSSRDYEEVKLFLLEDEYEQVEGRYEE</sequence>
<evidence type="ECO:0000313" key="1">
    <source>
        <dbReference type="EMBL" id="MFB2937941.1"/>
    </source>
</evidence>
<gene>
    <name evidence="1" type="ORF">ACE1B6_22050</name>
</gene>
<organism evidence="1 2">
    <name type="scientific">Floridaenema fluviatile BLCC-F154</name>
    <dbReference type="NCBI Taxonomy" id="3153640"/>
    <lineage>
        <taxon>Bacteria</taxon>
        <taxon>Bacillati</taxon>
        <taxon>Cyanobacteriota</taxon>
        <taxon>Cyanophyceae</taxon>
        <taxon>Oscillatoriophycideae</taxon>
        <taxon>Aerosakkonematales</taxon>
        <taxon>Aerosakkonemataceae</taxon>
        <taxon>Floridanema</taxon>
        <taxon>Floridanema fluviatile</taxon>
    </lineage>
</organism>